<dbReference type="AlphaFoldDB" id="A0A199V018"/>
<protein>
    <submittedName>
        <fullName evidence="1">Uncharacterized protein</fullName>
    </submittedName>
</protein>
<dbReference type="EMBL" id="LSRQ01003993">
    <property type="protein sequence ID" value="OAY70235.1"/>
    <property type="molecule type" value="Genomic_DNA"/>
</dbReference>
<evidence type="ECO:0000313" key="2">
    <source>
        <dbReference type="Proteomes" id="UP000092600"/>
    </source>
</evidence>
<organism evidence="1 2">
    <name type="scientific">Ananas comosus</name>
    <name type="common">Pineapple</name>
    <name type="synonym">Ananas ananas</name>
    <dbReference type="NCBI Taxonomy" id="4615"/>
    <lineage>
        <taxon>Eukaryota</taxon>
        <taxon>Viridiplantae</taxon>
        <taxon>Streptophyta</taxon>
        <taxon>Embryophyta</taxon>
        <taxon>Tracheophyta</taxon>
        <taxon>Spermatophyta</taxon>
        <taxon>Magnoliopsida</taxon>
        <taxon>Liliopsida</taxon>
        <taxon>Poales</taxon>
        <taxon>Bromeliaceae</taxon>
        <taxon>Bromelioideae</taxon>
        <taxon>Ananas</taxon>
    </lineage>
</organism>
<name>A0A199V018_ANACO</name>
<reference evidence="1 2" key="1">
    <citation type="journal article" date="2016" name="DNA Res.">
        <title>The draft genome of MD-2 pineapple using hybrid error correction of long reads.</title>
        <authorList>
            <person name="Redwan R.M."/>
            <person name="Saidin A."/>
            <person name="Kumar S.V."/>
        </authorList>
    </citation>
    <scope>NUCLEOTIDE SEQUENCE [LARGE SCALE GENOMIC DNA]</scope>
    <source>
        <strain evidence="2">cv. MD2</strain>
        <tissue evidence="1">Leaf</tissue>
    </source>
</reference>
<evidence type="ECO:0000313" key="1">
    <source>
        <dbReference type="EMBL" id="OAY70235.1"/>
    </source>
</evidence>
<comment type="caution">
    <text evidence="1">The sequence shown here is derived from an EMBL/GenBank/DDBJ whole genome shotgun (WGS) entry which is preliminary data.</text>
</comment>
<proteinExistence type="predicted"/>
<dbReference type="Proteomes" id="UP000092600">
    <property type="component" value="Unassembled WGS sequence"/>
</dbReference>
<sequence length="22" mass="2611">MLRMPIGYNKSIKSQRGYIKVQ</sequence>
<gene>
    <name evidence="1" type="ORF">ACMD2_25126</name>
</gene>
<accession>A0A199V018</accession>